<protein>
    <submittedName>
        <fullName evidence="1">Sigma factor-like helix-turn-helix DNA-binding protein</fullName>
    </submittedName>
</protein>
<organism evidence="1 2">
    <name type="scientific">Streptomyces achmelvichensis</name>
    <dbReference type="NCBI Taxonomy" id="3134111"/>
    <lineage>
        <taxon>Bacteria</taxon>
        <taxon>Bacillati</taxon>
        <taxon>Actinomycetota</taxon>
        <taxon>Actinomycetes</taxon>
        <taxon>Kitasatosporales</taxon>
        <taxon>Streptomycetaceae</taxon>
        <taxon>Streptomyces</taxon>
    </lineage>
</organism>
<evidence type="ECO:0000313" key="1">
    <source>
        <dbReference type="EMBL" id="MEJ8636893.1"/>
    </source>
</evidence>
<sequence>MTQSTTRSGSSTPLPSPKERRRLREAKSMSEQEIATAVGVTKATIRSWESGRSTPRGRRREVYAKLLTEPDPTPDSAPEAEPGPGPGPESETASGREPSSPASRPQNPPPGASAPETNTWAEPAAPARTPVTAAARPSAEEAATEEPGETAGDPEPVELKPVLTASPAADPEPDGTTAEMPPVAGDGGSGADDMGEGEGGSGAHDAGAGESEPGPEDAGAGESEPGTNPAAGTAADTEPLRQRPASTPAEAFDALYTYSAPGLVRQAYLLTGRRRLAHESVERAFHLAWQRWPEVARDRDPAGWVRAAAYEFAMSPWQRLRPVHRHPDSPPLVDSEQRELLEALLELPPPYRRTLVLYDGLGLDLPETAAETEASTPAAANRLLHAREAIAEQLPHLSDPTVLRNQLMALANAGPVPQLNPPRAVRTSSERRAWLWTRAALSVTTLIMGATGFTLATAPTQYEPAVSPGQQVGGVPPLAGPQPINPRSHMLREKLLSEPVHGPERLVPTIP</sequence>
<comment type="caution">
    <text evidence="1">The sequence shown here is derived from an EMBL/GenBank/DDBJ whole genome shotgun (WGS) entry which is preliminary data.</text>
</comment>
<dbReference type="Proteomes" id="UP001377168">
    <property type="component" value="Unassembled WGS sequence"/>
</dbReference>
<proteinExistence type="predicted"/>
<gene>
    <name evidence="1" type="ORF">WKI67_26375</name>
</gene>
<dbReference type="EMBL" id="JBBKAJ010000022">
    <property type="protein sequence ID" value="MEJ8636893.1"/>
    <property type="molecule type" value="Genomic_DNA"/>
</dbReference>
<name>A0ACC6PZJ1_9ACTN</name>
<accession>A0ACC6PZJ1</accession>
<reference evidence="1" key="1">
    <citation type="submission" date="2024-03" db="EMBL/GenBank/DDBJ databases">
        <title>Novel Streptomyces species of biotechnological and ecological value are a feature of Machair soil.</title>
        <authorList>
            <person name="Prole J.R."/>
            <person name="Goodfellow M."/>
            <person name="Allenby N."/>
            <person name="Ward A.C."/>
        </authorList>
    </citation>
    <scope>NUCLEOTIDE SEQUENCE</scope>
    <source>
        <strain evidence="1">MS2.AVA.5</strain>
    </source>
</reference>
<evidence type="ECO:0000313" key="2">
    <source>
        <dbReference type="Proteomes" id="UP001377168"/>
    </source>
</evidence>
<keyword evidence="2" id="KW-1185">Reference proteome</keyword>